<comment type="caution">
    <text evidence="1">The sequence shown here is derived from an EMBL/GenBank/DDBJ whole genome shotgun (WGS) entry which is preliminary data.</text>
</comment>
<organism evidence="1 2">
    <name type="scientific">Paenibacillus terricola</name>
    <dbReference type="NCBI Taxonomy" id="2763503"/>
    <lineage>
        <taxon>Bacteria</taxon>
        <taxon>Bacillati</taxon>
        <taxon>Bacillota</taxon>
        <taxon>Bacilli</taxon>
        <taxon>Bacillales</taxon>
        <taxon>Paenibacillaceae</taxon>
        <taxon>Paenibacillus</taxon>
    </lineage>
</organism>
<evidence type="ECO:0000313" key="1">
    <source>
        <dbReference type="EMBL" id="MBD3921439.1"/>
    </source>
</evidence>
<keyword evidence="2" id="KW-1185">Reference proteome</keyword>
<protein>
    <submittedName>
        <fullName evidence="1">Uncharacterized protein</fullName>
    </submittedName>
</protein>
<reference evidence="1 2" key="1">
    <citation type="submission" date="2020-09" db="EMBL/GenBank/DDBJ databases">
        <title>Paenibacillus sp. strain PR3 16S rRNA gene Genome sequencing and assembly.</title>
        <authorList>
            <person name="Kim J."/>
        </authorList>
    </citation>
    <scope>NUCLEOTIDE SEQUENCE [LARGE SCALE GENOMIC DNA]</scope>
    <source>
        <strain evidence="1 2">PR3</strain>
    </source>
</reference>
<dbReference type="RefSeq" id="WP_224753883.1">
    <property type="nucleotide sequence ID" value="NZ_JACXZA010000006.1"/>
</dbReference>
<accession>A0ABR8N4Q2</accession>
<proteinExistence type="predicted"/>
<gene>
    <name evidence="1" type="ORF">H8B09_21900</name>
</gene>
<sequence>MLELIEPLPLLIDKDPAERTTFKISHMEVFRMDCKLAENNPIRNIDSYNCGLLKIAGQGAAGFAEYVIPDTKLNHDLVRWASVFKKLKGLSIAEALRYVQDKEEAWGPTRQEAAIAALTDLSMSLIDPLHQPETSVRSLEWSALIERSQSYYSF</sequence>
<dbReference type="EMBL" id="JACXZA010000006">
    <property type="protein sequence ID" value="MBD3921439.1"/>
    <property type="molecule type" value="Genomic_DNA"/>
</dbReference>
<name>A0ABR8N4Q2_9BACL</name>
<dbReference type="Proteomes" id="UP000609346">
    <property type="component" value="Unassembled WGS sequence"/>
</dbReference>
<evidence type="ECO:0000313" key="2">
    <source>
        <dbReference type="Proteomes" id="UP000609346"/>
    </source>
</evidence>